<evidence type="ECO:0000313" key="1">
    <source>
        <dbReference type="EMBL" id="CAK7345226.1"/>
    </source>
</evidence>
<evidence type="ECO:0000313" key="2">
    <source>
        <dbReference type="Proteomes" id="UP001314170"/>
    </source>
</evidence>
<accession>A0AAV1S6F4</accession>
<protein>
    <submittedName>
        <fullName evidence="1">Uncharacterized protein</fullName>
    </submittedName>
</protein>
<gene>
    <name evidence="1" type="ORF">DCAF_LOCUS18157</name>
</gene>
<reference evidence="1 2" key="1">
    <citation type="submission" date="2024-01" db="EMBL/GenBank/DDBJ databases">
        <authorList>
            <person name="Waweru B."/>
        </authorList>
    </citation>
    <scope>NUCLEOTIDE SEQUENCE [LARGE SCALE GENOMIC DNA]</scope>
</reference>
<organism evidence="1 2">
    <name type="scientific">Dovyalis caffra</name>
    <dbReference type="NCBI Taxonomy" id="77055"/>
    <lineage>
        <taxon>Eukaryota</taxon>
        <taxon>Viridiplantae</taxon>
        <taxon>Streptophyta</taxon>
        <taxon>Embryophyta</taxon>
        <taxon>Tracheophyta</taxon>
        <taxon>Spermatophyta</taxon>
        <taxon>Magnoliopsida</taxon>
        <taxon>eudicotyledons</taxon>
        <taxon>Gunneridae</taxon>
        <taxon>Pentapetalae</taxon>
        <taxon>rosids</taxon>
        <taxon>fabids</taxon>
        <taxon>Malpighiales</taxon>
        <taxon>Salicaceae</taxon>
        <taxon>Flacourtieae</taxon>
        <taxon>Dovyalis</taxon>
    </lineage>
</organism>
<dbReference type="EMBL" id="CAWUPB010001166">
    <property type="protein sequence ID" value="CAK7345226.1"/>
    <property type="molecule type" value="Genomic_DNA"/>
</dbReference>
<dbReference type="Proteomes" id="UP001314170">
    <property type="component" value="Unassembled WGS sequence"/>
</dbReference>
<comment type="caution">
    <text evidence="1">The sequence shown here is derived from an EMBL/GenBank/DDBJ whole genome shotgun (WGS) entry which is preliminary data.</text>
</comment>
<sequence length="102" mass="11800">MSQNQATDGKDMALLEIRLRKEENSSDIVQRFYCQCHILLHQHQLTLVHIQPHHQQAIRPWMIKPTSRNLFLWRPNPGVMAFGRDAALPCVAVVSWTLASEE</sequence>
<dbReference type="AlphaFoldDB" id="A0AAV1S6F4"/>
<name>A0AAV1S6F4_9ROSI</name>
<keyword evidence="2" id="KW-1185">Reference proteome</keyword>
<proteinExistence type="predicted"/>